<dbReference type="STRING" id="10181.G5BIL4"/>
<feature type="compositionally biased region" description="Gly residues" evidence="12">
    <location>
        <begin position="14"/>
        <end position="30"/>
    </location>
</feature>
<feature type="region of interest" description="Disordered" evidence="12">
    <location>
        <begin position="100"/>
        <end position="143"/>
    </location>
</feature>
<dbReference type="GO" id="GO:0032422">
    <property type="term" value="F:purine-rich negative regulatory element binding"/>
    <property type="evidence" value="ECO:0007669"/>
    <property type="project" value="InterPro"/>
</dbReference>
<protein>
    <recommendedName>
        <fullName evidence="11">Histone H2A</fullName>
    </recommendedName>
</protein>
<evidence type="ECO:0000256" key="5">
    <source>
        <dbReference type="ARBA" id="ARBA00022454"/>
    </source>
</evidence>
<dbReference type="PANTHER" id="PTHR23430">
    <property type="entry name" value="HISTONE H2A"/>
    <property type="match status" value="1"/>
</dbReference>
<keyword evidence="8 11" id="KW-0238">DNA-binding</keyword>
<evidence type="ECO:0000256" key="7">
    <source>
        <dbReference type="ARBA" id="ARBA00022990"/>
    </source>
</evidence>
<dbReference type="InterPro" id="IPR007125">
    <property type="entry name" value="H2A/H2B/H3"/>
</dbReference>
<dbReference type="InterPro" id="IPR002119">
    <property type="entry name" value="Histone_H2A"/>
</dbReference>
<dbReference type="InterPro" id="IPR006628">
    <property type="entry name" value="PUR-bd_fam"/>
</dbReference>
<evidence type="ECO:0000256" key="3">
    <source>
        <dbReference type="ARBA" id="ARBA00009251"/>
    </source>
</evidence>
<dbReference type="InterPro" id="IPR009072">
    <property type="entry name" value="Histone-fold"/>
</dbReference>
<dbReference type="Pfam" id="PF00125">
    <property type="entry name" value="Histone"/>
    <property type="match status" value="1"/>
</dbReference>
<keyword evidence="6" id="KW-0832">Ubl conjugation</keyword>
<keyword evidence="7" id="KW-0007">Acetylation</keyword>
<organism evidence="15 16">
    <name type="scientific">Heterocephalus glaber</name>
    <name type="common">Naked mole rat</name>
    <dbReference type="NCBI Taxonomy" id="10181"/>
    <lineage>
        <taxon>Eukaryota</taxon>
        <taxon>Metazoa</taxon>
        <taxon>Chordata</taxon>
        <taxon>Craniata</taxon>
        <taxon>Vertebrata</taxon>
        <taxon>Euteleostomi</taxon>
        <taxon>Mammalia</taxon>
        <taxon>Eutheria</taxon>
        <taxon>Euarchontoglires</taxon>
        <taxon>Glires</taxon>
        <taxon>Rodentia</taxon>
        <taxon>Hystricomorpha</taxon>
        <taxon>Bathyergidae</taxon>
        <taxon>Heterocephalus</taxon>
    </lineage>
</organism>
<evidence type="ECO:0000256" key="12">
    <source>
        <dbReference type="SAM" id="MobiDB-lite"/>
    </source>
</evidence>
<dbReference type="PROSITE" id="PS00046">
    <property type="entry name" value="HISTONE_H2A"/>
    <property type="match status" value="1"/>
</dbReference>
<evidence type="ECO:0000256" key="4">
    <source>
        <dbReference type="ARBA" id="ARBA00010691"/>
    </source>
</evidence>
<comment type="similarity">
    <text evidence="3">Belongs to the PUR DNA-binding protein family.</text>
</comment>
<dbReference type="SMART" id="SM00712">
    <property type="entry name" value="PUR"/>
    <property type="match status" value="1"/>
</dbReference>
<keyword evidence="9 11" id="KW-0539">Nucleus</keyword>
<keyword evidence="10 11" id="KW-0544">Nucleosome core</keyword>
<comment type="subcellular location">
    <subcellularLocation>
        <location evidence="2">Chromosome</location>
    </subcellularLocation>
    <subcellularLocation>
        <location evidence="1 11">Nucleus</location>
    </subcellularLocation>
</comment>
<sequence>MDRGAAEPRRRQGGGRSEQGGVGGPGGGLYGELPEGTSITVDSKRFFFDVGCNKYGVFLRVSEVKPSYRNAITVPFKAWGKFGGAFCRYADEMKEIQERQRDKLYERRAGGSGGGDESEGEEAGGKAGKDSGKAKAKAVSRSQRAGLQFPVGRIHRHLKTRTTSHGRVGATAAVYSAAILEYLTAEVLELAGNASKDLKVKRITPRHLQLAIRGDEELDSLIKATIAGGGVIPHIHKSLIGKKGQQKTA</sequence>
<dbReference type="GO" id="GO:0000977">
    <property type="term" value="F:RNA polymerase II transcription regulatory region sequence-specific DNA binding"/>
    <property type="evidence" value="ECO:0007669"/>
    <property type="project" value="InterPro"/>
</dbReference>
<evidence type="ECO:0000256" key="11">
    <source>
        <dbReference type="RuleBase" id="RU003767"/>
    </source>
</evidence>
<name>G5BIL4_HETGA</name>
<dbReference type="AlphaFoldDB" id="G5BIL4"/>
<evidence type="ECO:0000256" key="2">
    <source>
        <dbReference type="ARBA" id="ARBA00004286"/>
    </source>
</evidence>
<feature type="compositionally biased region" description="Basic and acidic residues" evidence="12">
    <location>
        <begin position="100"/>
        <end position="109"/>
    </location>
</feature>
<accession>G5BIL4</accession>
<dbReference type="GO" id="GO:0000786">
    <property type="term" value="C:nucleosome"/>
    <property type="evidence" value="ECO:0007669"/>
    <property type="project" value="UniProtKB-KW"/>
</dbReference>
<evidence type="ECO:0000256" key="8">
    <source>
        <dbReference type="ARBA" id="ARBA00023125"/>
    </source>
</evidence>
<feature type="region of interest" description="Disordered" evidence="12">
    <location>
        <begin position="1"/>
        <end position="35"/>
    </location>
</feature>
<dbReference type="Pfam" id="PF16211">
    <property type="entry name" value="Histone_H2A_C"/>
    <property type="match status" value="1"/>
</dbReference>
<dbReference type="Gene3D" id="1.10.20.10">
    <property type="entry name" value="Histone, subunit A"/>
    <property type="match status" value="1"/>
</dbReference>
<dbReference type="FunFam" id="1.10.20.10:FF:000005">
    <property type="entry name" value="Histone H2A"/>
    <property type="match status" value="1"/>
</dbReference>
<evidence type="ECO:0000259" key="14">
    <source>
        <dbReference type="Pfam" id="PF16211"/>
    </source>
</evidence>
<reference evidence="15 16" key="1">
    <citation type="journal article" date="2011" name="Nature">
        <title>Genome sequencing reveals insights into physiology and longevity of the naked mole rat.</title>
        <authorList>
            <person name="Kim E.B."/>
            <person name="Fang X."/>
            <person name="Fushan A.A."/>
            <person name="Huang Z."/>
            <person name="Lobanov A.V."/>
            <person name="Han L."/>
            <person name="Marino S.M."/>
            <person name="Sun X."/>
            <person name="Turanov A.A."/>
            <person name="Yang P."/>
            <person name="Yim S.H."/>
            <person name="Zhao X."/>
            <person name="Kasaikina M.V."/>
            <person name="Stoletzki N."/>
            <person name="Peng C."/>
            <person name="Polak P."/>
            <person name="Xiong Z."/>
            <person name="Kiezun A."/>
            <person name="Zhu Y."/>
            <person name="Chen Y."/>
            <person name="Kryukov G.V."/>
            <person name="Zhang Q."/>
            <person name="Peshkin L."/>
            <person name="Yang L."/>
            <person name="Bronson R.T."/>
            <person name="Buffenstein R."/>
            <person name="Wang B."/>
            <person name="Han C."/>
            <person name="Li Q."/>
            <person name="Chen L."/>
            <person name="Zhao W."/>
            <person name="Sunyaev S.R."/>
            <person name="Park T.J."/>
            <person name="Zhang G."/>
            <person name="Wang J."/>
            <person name="Gladyshev V.N."/>
        </authorList>
    </citation>
    <scope>NUCLEOTIDE SEQUENCE [LARGE SCALE GENOMIC DNA]</scope>
</reference>
<dbReference type="Gene3D" id="3.10.450.700">
    <property type="match status" value="1"/>
</dbReference>
<evidence type="ECO:0000256" key="1">
    <source>
        <dbReference type="ARBA" id="ARBA00004123"/>
    </source>
</evidence>
<feature type="domain" description="Histone H2A C-terminal" evidence="14">
    <location>
        <begin position="216"/>
        <end position="248"/>
    </location>
</feature>
<dbReference type="GO" id="GO:0005634">
    <property type="term" value="C:nucleus"/>
    <property type="evidence" value="ECO:0007669"/>
    <property type="project" value="UniProtKB-SubCell"/>
</dbReference>
<dbReference type="FunFam" id="3.10.450.700:FF:000001">
    <property type="entry name" value="Purine-rich element binding protein A"/>
    <property type="match status" value="1"/>
</dbReference>
<gene>
    <name evidence="15" type="ORF">GW7_08275</name>
</gene>
<feature type="compositionally biased region" description="Basic and acidic residues" evidence="12">
    <location>
        <begin position="123"/>
        <end position="133"/>
    </location>
</feature>
<comment type="subunit">
    <text evidence="11">The nucleosome is a histone octamer containing two molecules each of H2A, H2B, H3 and H4 assembled in one H3-H4 heterotetramer and two H2A-H2B heterodimers. The octamer wraps approximately 147 bp of DNA.</text>
</comment>
<evidence type="ECO:0000256" key="10">
    <source>
        <dbReference type="ARBA" id="ARBA00023269"/>
    </source>
</evidence>
<dbReference type="SUPFAM" id="SSF47113">
    <property type="entry name" value="Histone-fold"/>
    <property type="match status" value="1"/>
</dbReference>
<dbReference type="InterPro" id="IPR032454">
    <property type="entry name" value="Histone_H2A_C"/>
</dbReference>
<evidence type="ECO:0000259" key="13">
    <source>
        <dbReference type="Pfam" id="PF00125"/>
    </source>
</evidence>
<comment type="similarity">
    <text evidence="4 11">Belongs to the histone H2A family.</text>
</comment>
<dbReference type="EMBL" id="JH170442">
    <property type="protein sequence ID" value="EHB09125.1"/>
    <property type="molecule type" value="Genomic_DNA"/>
</dbReference>
<dbReference type="PRINTS" id="PR00620">
    <property type="entry name" value="HISTONEH2A"/>
</dbReference>
<dbReference type="GO" id="GO:0030527">
    <property type="term" value="F:structural constituent of chromatin"/>
    <property type="evidence" value="ECO:0007669"/>
    <property type="project" value="InterPro"/>
</dbReference>
<dbReference type="SMART" id="SM00414">
    <property type="entry name" value="H2A"/>
    <property type="match status" value="1"/>
</dbReference>
<proteinExistence type="inferred from homology"/>
<feature type="compositionally biased region" description="Basic and acidic residues" evidence="12">
    <location>
        <begin position="1"/>
        <end position="10"/>
    </location>
</feature>
<dbReference type="Pfam" id="PF04845">
    <property type="entry name" value="PurA"/>
    <property type="match status" value="1"/>
</dbReference>
<dbReference type="Proteomes" id="UP000006813">
    <property type="component" value="Unassembled WGS sequence"/>
</dbReference>
<dbReference type="eggNOG" id="KOG1757">
    <property type="taxonomic scope" value="Eukaryota"/>
</dbReference>
<feature type="domain" description="Core Histone H2A/H2B/H3" evidence="13">
    <location>
        <begin position="131"/>
        <end position="214"/>
    </location>
</feature>
<dbReference type="CDD" id="cd00074">
    <property type="entry name" value="HFD_H2A"/>
    <property type="match status" value="1"/>
</dbReference>
<evidence type="ECO:0000256" key="9">
    <source>
        <dbReference type="ARBA" id="ARBA00023242"/>
    </source>
</evidence>
<dbReference type="InParanoid" id="G5BIL4"/>
<evidence type="ECO:0000256" key="6">
    <source>
        <dbReference type="ARBA" id="ARBA00022843"/>
    </source>
</evidence>
<dbReference type="GO" id="GO:0046982">
    <property type="term" value="F:protein heterodimerization activity"/>
    <property type="evidence" value="ECO:0007669"/>
    <property type="project" value="InterPro"/>
</dbReference>
<keyword evidence="5 11" id="KW-0158">Chromosome</keyword>
<evidence type="ECO:0000313" key="15">
    <source>
        <dbReference type="EMBL" id="EHB09125.1"/>
    </source>
</evidence>
<evidence type="ECO:0000313" key="16">
    <source>
        <dbReference type="Proteomes" id="UP000006813"/>
    </source>
</evidence>
<dbReference type="InterPro" id="IPR032458">
    <property type="entry name" value="Histone_H2A_CS"/>
</dbReference>